<accession>A0A101V080</accession>
<evidence type="ECO:0000256" key="1">
    <source>
        <dbReference type="ARBA" id="ARBA00008857"/>
    </source>
</evidence>
<name>A0A101V080_9ACTN</name>
<dbReference type="InterPro" id="IPR011010">
    <property type="entry name" value="DNA_brk_join_enz"/>
</dbReference>
<dbReference type="InterPro" id="IPR002104">
    <property type="entry name" value="Integrase_catalytic"/>
</dbReference>
<evidence type="ECO:0000256" key="2">
    <source>
        <dbReference type="ARBA" id="ARBA00023125"/>
    </source>
</evidence>
<gene>
    <name evidence="5" type="ORF">AQJ91_16660</name>
</gene>
<dbReference type="AlphaFoldDB" id="A0A101V080"/>
<dbReference type="GO" id="GO:0015074">
    <property type="term" value="P:DNA integration"/>
    <property type="evidence" value="ECO:0007669"/>
    <property type="project" value="InterPro"/>
</dbReference>
<sequence length="374" mass="43563">MAKAADLAGAAHLMLVDGISYLDPEPAVFEAMLEGWTKQQRARFLKWDGTIKPRLSLVRRFAEYSNQYPWQWQSAEFEAFIDHLRTKTPTFTVSSGRNYQNHLRLFCEYITDPRYGWMSVCQERFGEVPVQILHEWNTVTHVSEYEGDPSRRPLTYDEIQDLFDAADGRVEEIRKRGRKGALTAMRDSALLKTYYAYGMRRRENVGLDLADLRRNAKAPQYRRHGAVFVRWGKSSKGSPPKRRTIFTVPEMDWIVDDLDHYLTEVRPRFNVGKHPAIWVTERAGRLSRRSANEAFEAARQAADLPEELELHCLRHSYITHLTEFDYPERFVQDQAGHGYASTTALYTGVSDEYRNRLLHKKLGQRFPGIWEDPK</sequence>
<reference evidence="5 6" key="1">
    <citation type="submission" date="2015-10" db="EMBL/GenBank/DDBJ databases">
        <title>Draft genome sequence of Streptomyces sp. RV15, isolated from a marine sponge.</title>
        <authorList>
            <person name="Ruckert C."/>
            <person name="Abdelmohsen U.R."/>
            <person name="Winkler A."/>
            <person name="Hentschel U."/>
            <person name="Kalinowski J."/>
            <person name="Kampfer P."/>
            <person name="Glaeser S."/>
        </authorList>
    </citation>
    <scope>NUCLEOTIDE SEQUENCE [LARGE SCALE GENOMIC DNA]</scope>
    <source>
        <strain evidence="5 6">RV15</strain>
    </source>
</reference>
<feature type="domain" description="Tyr recombinase" evidence="4">
    <location>
        <begin position="149"/>
        <end position="360"/>
    </location>
</feature>
<keyword evidence="3" id="KW-0233">DNA recombination</keyword>
<dbReference type="PANTHER" id="PTHR30349:SF41">
    <property type="entry name" value="INTEGRASE_RECOMBINASE PROTEIN MJ0367-RELATED"/>
    <property type="match status" value="1"/>
</dbReference>
<dbReference type="Pfam" id="PF00589">
    <property type="entry name" value="Phage_integrase"/>
    <property type="match status" value="1"/>
</dbReference>
<dbReference type="SUPFAM" id="SSF56349">
    <property type="entry name" value="DNA breaking-rejoining enzymes"/>
    <property type="match status" value="1"/>
</dbReference>
<proteinExistence type="inferred from homology"/>
<dbReference type="OrthoDB" id="3698359at2"/>
<dbReference type="EMBL" id="LMXB01000045">
    <property type="protein sequence ID" value="KUO20078.1"/>
    <property type="molecule type" value="Genomic_DNA"/>
</dbReference>
<evidence type="ECO:0000259" key="4">
    <source>
        <dbReference type="PROSITE" id="PS51898"/>
    </source>
</evidence>
<dbReference type="PANTHER" id="PTHR30349">
    <property type="entry name" value="PHAGE INTEGRASE-RELATED"/>
    <property type="match status" value="1"/>
</dbReference>
<dbReference type="InterPro" id="IPR013762">
    <property type="entry name" value="Integrase-like_cat_sf"/>
</dbReference>
<dbReference type="Gene3D" id="1.10.443.10">
    <property type="entry name" value="Intergrase catalytic core"/>
    <property type="match status" value="1"/>
</dbReference>
<dbReference type="GO" id="GO:0003677">
    <property type="term" value="F:DNA binding"/>
    <property type="evidence" value="ECO:0007669"/>
    <property type="project" value="UniProtKB-KW"/>
</dbReference>
<comment type="similarity">
    <text evidence="1">Belongs to the 'phage' integrase family.</text>
</comment>
<protein>
    <submittedName>
        <fullName evidence="5">Integrase</fullName>
    </submittedName>
</protein>
<dbReference type="PROSITE" id="PS51898">
    <property type="entry name" value="TYR_RECOMBINASE"/>
    <property type="match status" value="1"/>
</dbReference>
<dbReference type="InterPro" id="IPR050090">
    <property type="entry name" value="Tyrosine_recombinase_XerCD"/>
</dbReference>
<dbReference type="RefSeq" id="WP_067021781.1">
    <property type="nucleotide sequence ID" value="NZ_KQ949083.1"/>
</dbReference>
<dbReference type="GO" id="GO:0006310">
    <property type="term" value="P:DNA recombination"/>
    <property type="evidence" value="ECO:0007669"/>
    <property type="project" value="UniProtKB-KW"/>
</dbReference>
<dbReference type="STRING" id="909626.AQJ91_16660"/>
<keyword evidence="6" id="KW-1185">Reference proteome</keyword>
<evidence type="ECO:0000313" key="6">
    <source>
        <dbReference type="Proteomes" id="UP000053260"/>
    </source>
</evidence>
<evidence type="ECO:0000256" key="3">
    <source>
        <dbReference type="ARBA" id="ARBA00023172"/>
    </source>
</evidence>
<comment type="caution">
    <text evidence="5">The sequence shown here is derived from an EMBL/GenBank/DDBJ whole genome shotgun (WGS) entry which is preliminary data.</text>
</comment>
<organism evidence="5 6">
    <name type="scientific">Streptomyces dysideae</name>
    <dbReference type="NCBI Taxonomy" id="909626"/>
    <lineage>
        <taxon>Bacteria</taxon>
        <taxon>Bacillati</taxon>
        <taxon>Actinomycetota</taxon>
        <taxon>Actinomycetes</taxon>
        <taxon>Kitasatosporales</taxon>
        <taxon>Streptomycetaceae</taxon>
        <taxon>Streptomyces</taxon>
    </lineage>
</organism>
<keyword evidence="2" id="KW-0238">DNA-binding</keyword>
<evidence type="ECO:0000313" key="5">
    <source>
        <dbReference type="EMBL" id="KUO20078.1"/>
    </source>
</evidence>
<dbReference type="Proteomes" id="UP000053260">
    <property type="component" value="Unassembled WGS sequence"/>
</dbReference>